<protein>
    <submittedName>
        <fullName evidence="1">Uncharacterized protein</fullName>
    </submittedName>
</protein>
<dbReference type="Proteomes" id="UP000714275">
    <property type="component" value="Unassembled WGS sequence"/>
</dbReference>
<evidence type="ECO:0000313" key="2">
    <source>
        <dbReference type="Proteomes" id="UP000714275"/>
    </source>
</evidence>
<gene>
    <name evidence="1" type="ORF">EV702DRAFT_1094800</name>
</gene>
<keyword evidence="2" id="KW-1185">Reference proteome</keyword>
<name>A0A9P6ZYL9_9AGAM</name>
<sequence>MPLGAQIISMTSHSYLSMAETSCPSHLQVVTRGDRELKFKAGLLSLAEELQFYILSFLPCQDILRCTSYIVELSGQQLLAVPDTDNYTPISKRLQLLRDKAHTWFKFNSHSFETVSIPKELCYANKIVTRGHLCLWDQDLAAIIPTLPKSPQNTVERWQRTLSSVISVPHSDKLDVFMDPAQNLIVVAYVVDETLHIDLRALDGDGVHPQAAGSRLFLSGLEEYGEHHVDTESANFKGLGRHIALRRISLSFDMWQLQIWDWQHSTTSNCFLSGDLDPIDFCFLGNNRTLVVRDALKLYSIEDMSLMPQLLACFLMPIPLLPTQCFLPTELQMQAQQTYISNPEHQLLCMTTFLDETFSENESFVSIISTRIFFDLDGMAVAMPIPWNRWGPSNTRIFKHNWEWKVHLSGNRVLQAFPVGTSDLGPIHYKLHIMDFSPLAVTNRRGLGRVVKEPSTIDIGDFTDSSQETQSLTTSLPYVEVVSDREFKVEELEDIWIDKDRIYLLLVNRESNHPLELSRKLGVFVV</sequence>
<proteinExistence type="predicted"/>
<evidence type="ECO:0000313" key="1">
    <source>
        <dbReference type="EMBL" id="KAG1778226.1"/>
    </source>
</evidence>
<organism evidence="1 2">
    <name type="scientific">Suillus placidus</name>
    <dbReference type="NCBI Taxonomy" id="48579"/>
    <lineage>
        <taxon>Eukaryota</taxon>
        <taxon>Fungi</taxon>
        <taxon>Dikarya</taxon>
        <taxon>Basidiomycota</taxon>
        <taxon>Agaricomycotina</taxon>
        <taxon>Agaricomycetes</taxon>
        <taxon>Agaricomycetidae</taxon>
        <taxon>Boletales</taxon>
        <taxon>Suillineae</taxon>
        <taxon>Suillaceae</taxon>
        <taxon>Suillus</taxon>
    </lineage>
</organism>
<dbReference type="AlphaFoldDB" id="A0A9P6ZYL9"/>
<comment type="caution">
    <text evidence="1">The sequence shown here is derived from an EMBL/GenBank/DDBJ whole genome shotgun (WGS) entry which is preliminary data.</text>
</comment>
<accession>A0A9P6ZYL9</accession>
<dbReference type="EMBL" id="JABBWD010000016">
    <property type="protein sequence ID" value="KAG1778226.1"/>
    <property type="molecule type" value="Genomic_DNA"/>
</dbReference>
<reference evidence="1" key="1">
    <citation type="journal article" date="2020" name="New Phytol.">
        <title>Comparative genomics reveals dynamic genome evolution in host specialist ectomycorrhizal fungi.</title>
        <authorList>
            <person name="Lofgren L.A."/>
            <person name="Nguyen N.H."/>
            <person name="Vilgalys R."/>
            <person name="Ruytinx J."/>
            <person name="Liao H.L."/>
            <person name="Branco S."/>
            <person name="Kuo A."/>
            <person name="LaButti K."/>
            <person name="Lipzen A."/>
            <person name="Andreopoulos W."/>
            <person name="Pangilinan J."/>
            <person name="Riley R."/>
            <person name="Hundley H."/>
            <person name="Na H."/>
            <person name="Barry K."/>
            <person name="Grigoriev I.V."/>
            <person name="Stajich J.E."/>
            <person name="Kennedy P.G."/>
        </authorList>
    </citation>
    <scope>NUCLEOTIDE SEQUENCE</scope>
    <source>
        <strain evidence="1">DOB743</strain>
    </source>
</reference>
<dbReference type="OrthoDB" id="2745718at2759"/>